<evidence type="ECO:0000313" key="1">
    <source>
        <dbReference type="EMBL" id="KAJ9122460.1"/>
    </source>
</evidence>
<proteinExistence type="predicted"/>
<gene>
    <name evidence="1" type="ORF">QFC22_001886</name>
</gene>
<reference evidence="1" key="1">
    <citation type="submission" date="2023-04" db="EMBL/GenBank/DDBJ databases">
        <title>Draft Genome sequencing of Naganishia species isolated from polar environments using Oxford Nanopore Technology.</title>
        <authorList>
            <person name="Leo P."/>
            <person name="Venkateswaran K."/>
        </authorList>
    </citation>
    <scope>NUCLEOTIDE SEQUENCE</scope>
    <source>
        <strain evidence="1">MNA-CCFEE 5425</strain>
    </source>
</reference>
<dbReference type="EMBL" id="JASBWU010000004">
    <property type="protein sequence ID" value="KAJ9122460.1"/>
    <property type="molecule type" value="Genomic_DNA"/>
</dbReference>
<accession>A0ACC2XGE8</accession>
<dbReference type="Proteomes" id="UP001243375">
    <property type="component" value="Unassembled WGS sequence"/>
</dbReference>
<name>A0ACC2XGE8_9TREE</name>
<evidence type="ECO:0000313" key="2">
    <source>
        <dbReference type="Proteomes" id="UP001243375"/>
    </source>
</evidence>
<keyword evidence="2" id="KW-1185">Reference proteome</keyword>
<sequence>MFGKISSPYLSDHQVSATYPSFDVMKVEIENVARSLLRLLVIKDTANPGPGWDRGVIVRCGAKGCCIVRKRYLPSSNGDHSSEEGAKWIEAYWTASASSDFRNHIVDVTGGGNAFLGGLAAGMKLTDGDLFESALYGTVSASYAIEQDGLPRIQSGSDGVELWNGDLPLSRLNNLRSRVASH</sequence>
<organism evidence="1 2">
    <name type="scientific">Naganishia vaughanmartiniae</name>
    <dbReference type="NCBI Taxonomy" id="1424756"/>
    <lineage>
        <taxon>Eukaryota</taxon>
        <taxon>Fungi</taxon>
        <taxon>Dikarya</taxon>
        <taxon>Basidiomycota</taxon>
        <taxon>Agaricomycotina</taxon>
        <taxon>Tremellomycetes</taxon>
        <taxon>Filobasidiales</taxon>
        <taxon>Filobasidiaceae</taxon>
        <taxon>Naganishia</taxon>
    </lineage>
</organism>
<comment type="caution">
    <text evidence="1">The sequence shown here is derived from an EMBL/GenBank/DDBJ whole genome shotgun (WGS) entry which is preliminary data.</text>
</comment>
<protein>
    <submittedName>
        <fullName evidence="1">Uncharacterized protein</fullName>
    </submittedName>
</protein>